<reference evidence="4" key="1">
    <citation type="submission" date="2020-10" db="EMBL/GenBank/DDBJ databases">
        <authorList>
            <person name="Gilroy R."/>
        </authorList>
    </citation>
    <scope>NUCLEOTIDE SEQUENCE</scope>
    <source>
        <strain evidence="4">35461</strain>
    </source>
</reference>
<keyword evidence="1" id="KW-0808">Transferase</keyword>
<evidence type="ECO:0000259" key="2">
    <source>
        <dbReference type="Pfam" id="PF00793"/>
    </source>
</evidence>
<dbReference type="InterPro" id="IPR013785">
    <property type="entry name" value="Aldolase_TIM"/>
</dbReference>
<dbReference type="GO" id="GO:0009073">
    <property type="term" value="P:aromatic amino acid family biosynthetic process"/>
    <property type="evidence" value="ECO:0007669"/>
    <property type="project" value="InterPro"/>
</dbReference>
<name>A0A9D1T3D1_9BACT</name>
<dbReference type="InterPro" id="IPR006268">
    <property type="entry name" value="DAHP_syn_2"/>
</dbReference>
<dbReference type="EMBL" id="DVOR01000182">
    <property type="protein sequence ID" value="HIV09584.1"/>
    <property type="molecule type" value="Genomic_DNA"/>
</dbReference>
<dbReference type="Gene3D" id="3.30.70.1140">
    <property type="entry name" value="Phospho-2-dehydro-3-deoxyheptonate aldolase, domain 1"/>
    <property type="match status" value="1"/>
</dbReference>
<reference evidence="4" key="2">
    <citation type="journal article" date="2021" name="PeerJ">
        <title>Extensive microbial diversity within the chicken gut microbiome revealed by metagenomics and culture.</title>
        <authorList>
            <person name="Gilroy R."/>
            <person name="Ravi A."/>
            <person name="Getino M."/>
            <person name="Pursley I."/>
            <person name="Horton D.L."/>
            <person name="Alikhan N.F."/>
            <person name="Baker D."/>
            <person name="Gharbi K."/>
            <person name="Hall N."/>
            <person name="Watson M."/>
            <person name="Adriaenssens E.M."/>
            <person name="Foster-Nyarko E."/>
            <person name="Jarju S."/>
            <person name="Secka A."/>
            <person name="Antonio M."/>
            <person name="Oren A."/>
            <person name="Chaudhuri R.R."/>
            <person name="La Ragione R."/>
            <person name="Hildebrand F."/>
            <person name="Pallen M.J."/>
        </authorList>
    </citation>
    <scope>NUCLEOTIDE SEQUENCE</scope>
    <source>
        <strain evidence="4">35461</strain>
    </source>
</reference>
<accession>A0A9D1T3D1</accession>
<gene>
    <name evidence="4" type="ORF">IAC79_05690</name>
</gene>
<dbReference type="PANTHER" id="PTHR43018:SF1">
    <property type="entry name" value="PROTEIN AROA(G)"/>
    <property type="match status" value="1"/>
</dbReference>
<dbReference type="Gene3D" id="3.20.20.70">
    <property type="entry name" value="Aldolase class I"/>
    <property type="match status" value="1"/>
</dbReference>
<evidence type="ECO:0000256" key="1">
    <source>
        <dbReference type="ARBA" id="ARBA00022679"/>
    </source>
</evidence>
<dbReference type="InterPro" id="IPR041071">
    <property type="entry name" value="DAHP_snth_FXD"/>
</dbReference>
<dbReference type="PANTHER" id="PTHR43018">
    <property type="entry name" value="PHOSPHO-2-DEHYDRO-3-DEOXYHEPTONATE ALDOLASE"/>
    <property type="match status" value="1"/>
</dbReference>
<comment type="caution">
    <text evidence="4">The sequence shown here is derived from an EMBL/GenBank/DDBJ whole genome shotgun (WGS) entry which is preliminary data.</text>
</comment>
<sequence>MIIIMKPTATQADVQTICDWITSLRYQPRVTTGSDQTIIACIGSEINPQTVEQLEALPTVQEIIHVSKKYKLVSRDFKAEDTIVDIKGTKIGGGNIPVLAGPCAVESYDQFHAVVADLVALGITVIRAMVYKPRTSTYDFQGLKEEGIRVLREVKHDFPQIAYITEVPGPNQIEALMDVTDVFQVGARNSQNYDLLERLGKAGKPVILKRGLAGTVEEWLQSAEYLMANGCKDVILCERGIRTYETITRNCLDLGALAATKRLTHLPIVADPSHGGGKLELVVPLSRAALGAGCDGLLVETHPDPKHAFSDAAQQIPSAQFGDYLRAIKPWLDLAQAARRA</sequence>
<dbReference type="Proteomes" id="UP000886845">
    <property type="component" value="Unassembled WGS sequence"/>
</dbReference>
<dbReference type="GO" id="GO:0016832">
    <property type="term" value="F:aldehyde-lyase activity"/>
    <property type="evidence" value="ECO:0007669"/>
    <property type="project" value="InterPro"/>
</dbReference>
<dbReference type="SUPFAM" id="SSF51569">
    <property type="entry name" value="Aldolase"/>
    <property type="match status" value="1"/>
</dbReference>
<proteinExistence type="predicted"/>
<dbReference type="GO" id="GO:0016740">
    <property type="term" value="F:transferase activity"/>
    <property type="evidence" value="ECO:0007669"/>
    <property type="project" value="UniProtKB-KW"/>
</dbReference>
<feature type="domain" description="DAHP synthase ferredoxin-like" evidence="3">
    <location>
        <begin position="1"/>
        <end position="68"/>
    </location>
</feature>
<protein>
    <submittedName>
        <fullName evidence="4">Bifunctional 3-deoxy-7-phosphoheptulonate synthase/chorismate mutase</fullName>
    </submittedName>
</protein>
<evidence type="ECO:0000313" key="5">
    <source>
        <dbReference type="Proteomes" id="UP000886845"/>
    </source>
</evidence>
<dbReference type="NCBIfam" id="TIGR01361">
    <property type="entry name" value="DAHP_synth_Bsub"/>
    <property type="match status" value="1"/>
</dbReference>
<dbReference type="InterPro" id="IPR052899">
    <property type="entry name" value="Class-I_DAHP_synthase"/>
</dbReference>
<dbReference type="Pfam" id="PF00793">
    <property type="entry name" value="DAHP_synth_1"/>
    <property type="match status" value="1"/>
</dbReference>
<evidence type="ECO:0000313" key="4">
    <source>
        <dbReference type="EMBL" id="HIV09584.1"/>
    </source>
</evidence>
<dbReference type="Pfam" id="PF18152">
    <property type="entry name" value="DAHP_snth_FXD"/>
    <property type="match status" value="1"/>
</dbReference>
<evidence type="ECO:0000259" key="3">
    <source>
        <dbReference type="Pfam" id="PF18152"/>
    </source>
</evidence>
<feature type="domain" description="DAHP synthetase I/KDSA" evidence="2">
    <location>
        <begin position="83"/>
        <end position="322"/>
    </location>
</feature>
<organism evidence="4 5">
    <name type="scientific">Candidatus Spyradenecus faecavium</name>
    <dbReference type="NCBI Taxonomy" id="2840947"/>
    <lineage>
        <taxon>Bacteria</taxon>
        <taxon>Pseudomonadati</taxon>
        <taxon>Lentisphaerota</taxon>
        <taxon>Lentisphaeria</taxon>
        <taxon>Lentisphaerales</taxon>
        <taxon>Lentisphaeraceae</taxon>
        <taxon>Lentisphaeraceae incertae sedis</taxon>
        <taxon>Candidatus Spyradenecus</taxon>
    </lineage>
</organism>
<dbReference type="NCBIfam" id="NF006421">
    <property type="entry name" value="PRK08673.1"/>
    <property type="match status" value="1"/>
</dbReference>
<dbReference type="AlphaFoldDB" id="A0A9D1T3D1"/>
<dbReference type="InterPro" id="IPR006218">
    <property type="entry name" value="DAHP1/KDSA"/>
</dbReference>
<dbReference type="NCBIfam" id="NF009239">
    <property type="entry name" value="PRK12595.1"/>
    <property type="match status" value="1"/>
</dbReference>